<dbReference type="AlphaFoldDB" id="A0A6N2M4H0"/>
<proteinExistence type="predicted"/>
<accession>A0A6N2M4H0</accession>
<organism evidence="1">
    <name type="scientific">Salix viminalis</name>
    <name type="common">Common osier</name>
    <name type="synonym">Basket willow</name>
    <dbReference type="NCBI Taxonomy" id="40686"/>
    <lineage>
        <taxon>Eukaryota</taxon>
        <taxon>Viridiplantae</taxon>
        <taxon>Streptophyta</taxon>
        <taxon>Embryophyta</taxon>
        <taxon>Tracheophyta</taxon>
        <taxon>Spermatophyta</taxon>
        <taxon>Magnoliopsida</taxon>
        <taxon>eudicotyledons</taxon>
        <taxon>Gunneridae</taxon>
        <taxon>Pentapetalae</taxon>
        <taxon>rosids</taxon>
        <taxon>fabids</taxon>
        <taxon>Malpighiales</taxon>
        <taxon>Salicaceae</taxon>
        <taxon>Saliceae</taxon>
        <taxon>Salix</taxon>
    </lineage>
</organism>
<gene>
    <name evidence="1" type="ORF">SVIM_LOCUS260121</name>
</gene>
<name>A0A6N2M4H0_SALVM</name>
<sequence length="147" mass="16820">MEKISQAEDSDEDRASFPPRMLLVPGHSCIQVDFAIGTYLLTYMESSRNPVVKFSNQRKQLLENRYPGSLHSFLEDPVPSPYVLKLDDKDPHRMQEIGNFPCEILTCLPSTIPEAEAELKLCQERSKCGSYYIYLRCSRSSFQAAHK</sequence>
<evidence type="ECO:0000313" key="1">
    <source>
        <dbReference type="EMBL" id="VFU42806.1"/>
    </source>
</evidence>
<reference evidence="1" key="1">
    <citation type="submission" date="2019-03" db="EMBL/GenBank/DDBJ databases">
        <authorList>
            <person name="Mank J."/>
            <person name="Almeida P."/>
        </authorList>
    </citation>
    <scope>NUCLEOTIDE SEQUENCE</scope>
    <source>
        <strain evidence="1">78183</strain>
    </source>
</reference>
<protein>
    <submittedName>
        <fullName evidence="1">Uncharacterized protein</fullName>
    </submittedName>
</protein>
<dbReference type="EMBL" id="CAADRP010001590">
    <property type="protein sequence ID" value="VFU42806.1"/>
    <property type="molecule type" value="Genomic_DNA"/>
</dbReference>